<evidence type="ECO:0000256" key="13">
    <source>
        <dbReference type="SAM" id="Phobius"/>
    </source>
</evidence>
<proteinExistence type="inferred from homology"/>
<sequence>MPQMAPISWLVLFIIFSATLILFTIMNYFMIMPKTSYQEDMENKLIIKSLNWKW</sequence>
<dbReference type="InterPro" id="IPR001421">
    <property type="entry name" value="ATP8_metazoa"/>
</dbReference>
<evidence type="ECO:0000256" key="11">
    <source>
        <dbReference type="ARBA" id="ARBA00023136"/>
    </source>
</evidence>
<comment type="subcellular location">
    <subcellularLocation>
        <location evidence="1 12">Mitochondrion membrane</location>
        <topology evidence="1 12">Single-pass membrane protein</topology>
    </subcellularLocation>
</comment>
<reference evidence="14" key="1">
    <citation type="submission" date="2014-09" db="EMBL/GenBank/DDBJ databases">
        <title>300 million years of diversification: Elucidating the patterns of orthopteran evolution based on comprehensive taxon and gene sampling.</title>
        <authorList>
            <person name="Song H."/>
            <person name="Amedegnato C."/>
            <person name="Cigliano M.M."/>
            <person name="Desutter-Grandcolas L."/>
            <person name="Heads S.W."/>
            <person name="Huang Y."/>
            <person name="Otte D."/>
            <person name="Whiting M.F."/>
        </authorList>
    </citation>
    <scope>NUCLEOTIDE SEQUENCE</scope>
    <source>
        <strain evidence="14">BYU-IGC-OR014</strain>
    </source>
</reference>
<evidence type="ECO:0000256" key="2">
    <source>
        <dbReference type="ARBA" id="ARBA00008892"/>
    </source>
</evidence>
<geneLocation type="mitochondrion" evidence="14"/>
<organism evidence="14">
    <name type="scientific">Stenopelmatus fuscus</name>
    <name type="common">Jerusalem cricket</name>
    <dbReference type="NCBI Taxonomy" id="202428"/>
    <lineage>
        <taxon>Eukaryota</taxon>
        <taxon>Metazoa</taxon>
        <taxon>Ecdysozoa</taxon>
        <taxon>Arthropoda</taxon>
        <taxon>Hexapoda</taxon>
        <taxon>Insecta</taxon>
        <taxon>Pterygota</taxon>
        <taxon>Neoptera</taxon>
        <taxon>Polyneoptera</taxon>
        <taxon>Orthoptera</taxon>
        <taxon>Ensifera</taxon>
        <taxon>Tettigoniidea</taxon>
        <taxon>Stenopelmatoidea</taxon>
        <taxon>Stenopelmatidae</taxon>
        <taxon>Stenopelmatus</taxon>
    </lineage>
</organism>
<accession>A0A0N7AY52</accession>
<dbReference type="GO" id="GO:0015986">
    <property type="term" value="P:proton motive force-driven ATP synthesis"/>
    <property type="evidence" value="ECO:0007669"/>
    <property type="project" value="InterPro"/>
</dbReference>
<evidence type="ECO:0000256" key="6">
    <source>
        <dbReference type="ARBA" id="ARBA00022692"/>
    </source>
</evidence>
<dbReference type="GeneID" id="26046720"/>
<feature type="transmembrane region" description="Helical" evidence="13">
    <location>
        <begin position="6"/>
        <end position="31"/>
    </location>
</feature>
<keyword evidence="10 12" id="KW-0496">Mitochondrion</keyword>
<comment type="similarity">
    <text evidence="2 12">Belongs to the ATPase protein 8 family.</text>
</comment>
<evidence type="ECO:0000256" key="12">
    <source>
        <dbReference type="RuleBase" id="RU003661"/>
    </source>
</evidence>
<dbReference type="EMBL" id="KM657331">
    <property type="protein sequence ID" value="AJW76307.1"/>
    <property type="molecule type" value="Genomic_DNA"/>
</dbReference>
<keyword evidence="5 12" id="KW-0138">CF(0)</keyword>
<keyword evidence="8 13" id="KW-1133">Transmembrane helix</keyword>
<keyword evidence="9 12" id="KW-0406">Ion transport</keyword>
<dbReference type="RefSeq" id="YP_009171477.1">
    <property type="nucleotide sequence ID" value="NC_028058.1"/>
</dbReference>
<evidence type="ECO:0000256" key="9">
    <source>
        <dbReference type="ARBA" id="ARBA00023065"/>
    </source>
</evidence>
<evidence type="ECO:0000313" key="14">
    <source>
        <dbReference type="EMBL" id="AJW76307.1"/>
    </source>
</evidence>
<dbReference type="GO" id="GO:0015078">
    <property type="term" value="F:proton transmembrane transporter activity"/>
    <property type="evidence" value="ECO:0007669"/>
    <property type="project" value="InterPro"/>
</dbReference>
<keyword evidence="11 13" id="KW-0472">Membrane</keyword>
<keyword evidence="7 12" id="KW-0375">Hydrogen ion transport</keyword>
<dbReference type="AlphaFoldDB" id="A0A0N7AY52"/>
<evidence type="ECO:0000256" key="4">
    <source>
        <dbReference type="ARBA" id="ARBA00022448"/>
    </source>
</evidence>
<evidence type="ECO:0000256" key="8">
    <source>
        <dbReference type="ARBA" id="ARBA00022989"/>
    </source>
</evidence>
<keyword evidence="6 12" id="KW-0812">Transmembrane</keyword>
<dbReference type="CTD" id="4509"/>
<evidence type="ECO:0000256" key="1">
    <source>
        <dbReference type="ARBA" id="ARBA00004304"/>
    </source>
</evidence>
<keyword evidence="4 12" id="KW-0813">Transport</keyword>
<evidence type="ECO:0000256" key="3">
    <source>
        <dbReference type="ARBA" id="ARBA00011291"/>
    </source>
</evidence>
<name>A0A0N7AY52_STEFS</name>
<dbReference type="GO" id="GO:0045259">
    <property type="term" value="C:proton-transporting ATP synthase complex"/>
    <property type="evidence" value="ECO:0007669"/>
    <property type="project" value="UniProtKB-KW"/>
</dbReference>
<gene>
    <name evidence="14" type="primary">atp8</name>
</gene>
<comment type="subunit">
    <text evidence="3">F-type ATPases have 2 components, CF(1) - the catalytic core - and CF(0) - the membrane proton channel.</text>
</comment>
<evidence type="ECO:0000256" key="10">
    <source>
        <dbReference type="ARBA" id="ARBA00023128"/>
    </source>
</evidence>
<protein>
    <recommendedName>
        <fullName evidence="12">ATP synthase complex subunit 8</fullName>
    </recommendedName>
</protein>
<evidence type="ECO:0000256" key="5">
    <source>
        <dbReference type="ARBA" id="ARBA00022547"/>
    </source>
</evidence>
<dbReference type="GO" id="GO:0031966">
    <property type="term" value="C:mitochondrial membrane"/>
    <property type="evidence" value="ECO:0007669"/>
    <property type="project" value="UniProtKB-SubCell"/>
</dbReference>
<dbReference type="Pfam" id="PF00895">
    <property type="entry name" value="ATP-synt_8"/>
    <property type="match status" value="1"/>
</dbReference>
<evidence type="ECO:0000256" key="7">
    <source>
        <dbReference type="ARBA" id="ARBA00022781"/>
    </source>
</evidence>